<sequence>MKKIRIALILPVPMDLNRKDPRPMFASFAEPLGLLYIAGGLIEDGYEVSILDHGATNYNFSQVLNWIKKKDPDVIGISVLIRSFISGIKIARLAKDWNPNITIILGNYQTVCAEKILKKYNFIDFCVRGEGEDTIRELLPLIQTNNTSYEDIKGLIYRKNGIIKSTAPRKLEMDLDRFPIPDRKLLKGNKYKMSMGGIDISNKKSGTIIMSRGCSFQCRFCSVNQRSWRHRSANNIIQELELMESDGYREIMIMDDNFTINPKWVKEICKNIIKDKIDLNFHCEARVEGTKEMYEYMNKANCKTIFFGMESGSQRVLDYYQKDITLLRCKTALKKARKAGIDILMASFILGSPIEKISDIQNTIKFALSLDIEYAMFHIFEVFPGIKIWDELIEQKKLDENKYWETGVRVSELPFYNFNLDFLINVIRRTYKKFYSLGRPKFIFKQVLRSLKSSYRRDKLRNLAKDYRSSLKMLDSLSEKRF</sequence>
<dbReference type="InterPro" id="IPR006158">
    <property type="entry name" value="Cobalamin-bd"/>
</dbReference>
<dbReference type="GO" id="GO:0003824">
    <property type="term" value="F:catalytic activity"/>
    <property type="evidence" value="ECO:0007669"/>
    <property type="project" value="InterPro"/>
</dbReference>
<evidence type="ECO:0000313" key="10">
    <source>
        <dbReference type="EMBL" id="KKN24760.1"/>
    </source>
</evidence>
<evidence type="ECO:0000256" key="6">
    <source>
        <dbReference type="ARBA" id="ARBA00023004"/>
    </source>
</evidence>
<dbReference type="Pfam" id="PF02310">
    <property type="entry name" value="B12-binding"/>
    <property type="match status" value="1"/>
</dbReference>
<dbReference type="InterPro" id="IPR034466">
    <property type="entry name" value="Methyltransferase_Class_B"/>
</dbReference>
<evidence type="ECO:0000256" key="2">
    <source>
        <dbReference type="ARBA" id="ARBA00022603"/>
    </source>
</evidence>
<dbReference type="PANTHER" id="PTHR43409">
    <property type="entry name" value="ANAEROBIC MAGNESIUM-PROTOPORPHYRIN IX MONOMETHYL ESTER CYCLASE-RELATED"/>
    <property type="match status" value="1"/>
</dbReference>
<dbReference type="SUPFAM" id="SSF52242">
    <property type="entry name" value="Cobalamin (vitamin B12)-binding domain"/>
    <property type="match status" value="1"/>
</dbReference>
<dbReference type="PROSITE" id="PS51332">
    <property type="entry name" value="B12_BINDING"/>
    <property type="match status" value="1"/>
</dbReference>
<dbReference type="InterPro" id="IPR036724">
    <property type="entry name" value="Cobalamin-bd_sf"/>
</dbReference>
<reference evidence="10" key="1">
    <citation type="journal article" date="2015" name="Nature">
        <title>Complex archaea that bridge the gap between prokaryotes and eukaryotes.</title>
        <authorList>
            <person name="Spang A."/>
            <person name="Saw J.H."/>
            <person name="Jorgensen S.L."/>
            <person name="Zaremba-Niedzwiedzka K."/>
            <person name="Martijn J."/>
            <person name="Lind A.E."/>
            <person name="van Eijk R."/>
            <person name="Schleper C."/>
            <person name="Guy L."/>
            <person name="Ettema T.J."/>
        </authorList>
    </citation>
    <scope>NUCLEOTIDE SEQUENCE</scope>
</reference>
<gene>
    <name evidence="10" type="ORF">LCGC14_0891660</name>
</gene>
<dbReference type="Gene3D" id="3.40.50.280">
    <property type="entry name" value="Cobalamin-binding domain"/>
    <property type="match status" value="1"/>
</dbReference>
<evidence type="ECO:0000259" key="9">
    <source>
        <dbReference type="PROSITE" id="PS51918"/>
    </source>
</evidence>
<dbReference type="GO" id="GO:0031419">
    <property type="term" value="F:cobalamin binding"/>
    <property type="evidence" value="ECO:0007669"/>
    <property type="project" value="InterPro"/>
</dbReference>
<dbReference type="SMART" id="SM00729">
    <property type="entry name" value="Elp3"/>
    <property type="match status" value="1"/>
</dbReference>
<feature type="domain" description="B12-binding" evidence="8">
    <location>
        <begin position="17"/>
        <end position="149"/>
    </location>
</feature>
<dbReference type="InterPro" id="IPR007197">
    <property type="entry name" value="rSAM"/>
</dbReference>
<dbReference type="InterPro" id="IPR023404">
    <property type="entry name" value="rSAM_horseshoe"/>
</dbReference>
<dbReference type="InterPro" id="IPR051198">
    <property type="entry name" value="BchE-like"/>
</dbReference>
<dbReference type="Gene3D" id="3.80.30.20">
    <property type="entry name" value="tm_1862 like domain"/>
    <property type="match status" value="1"/>
</dbReference>
<keyword evidence="5" id="KW-0479">Metal-binding</keyword>
<dbReference type="EMBL" id="LAZR01002858">
    <property type="protein sequence ID" value="KKN24760.1"/>
    <property type="molecule type" value="Genomic_DNA"/>
</dbReference>
<feature type="domain" description="Radical SAM core" evidence="9">
    <location>
        <begin position="200"/>
        <end position="413"/>
    </location>
</feature>
<dbReference type="InterPro" id="IPR006638">
    <property type="entry name" value="Elp3/MiaA/NifB-like_rSAM"/>
</dbReference>
<accession>A0A0F9NZ55</accession>
<keyword evidence="2" id="KW-0489">Methyltransferase</keyword>
<keyword evidence="4" id="KW-0949">S-adenosyl-L-methionine</keyword>
<dbReference type="GO" id="GO:0046872">
    <property type="term" value="F:metal ion binding"/>
    <property type="evidence" value="ECO:0007669"/>
    <property type="project" value="UniProtKB-KW"/>
</dbReference>
<keyword evidence="6" id="KW-0408">Iron</keyword>
<dbReference type="PROSITE" id="PS51918">
    <property type="entry name" value="RADICAL_SAM"/>
    <property type="match status" value="1"/>
</dbReference>
<dbReference type="CDD" id="cd01335">
    <property type="entry name" value="Radical_SAM"/>
    <property type="match status" value="1"/>
</dbReference>
<keyword evidence="7" id="KW-0411">Iron-sulfur</keyword>
<organism evidence="10">
    <name type="scientific">marine sediment metagenome</name>
    <dbReference type="NCBI Taxonomy" id="412755"/>
    <lineage>
        <taxon>unclassified sequences</taxon>
        <taxon>metagenomes</taxon>
        <taxon>ecological metagenomes</taxon>
    </lineage>
</organism>
<dbReference type="PANTHER" id="PTHR43409:SF7">
    <property type="entry name" value="BLL1977 PROTEIN"/>
    <property type="match status" value="1"/>
</dbReference>
<dbReference type="SFLD" id="SFLDG01123">
    <property type="entry name" value="methyltransferase_(Class_B)"/>
    <property type="match status" value="1"/>
</dbReference>
<dbReference type="Pfam" id="PF04055">
    <property type="entry name" value="Radical_SAM"/>
    <property type="match status" value="1"/>
</dbReference>
<comment type="cofactor">
    <cofactor evidence="1">
        <name>[4Fe-4S] cluster</name>
        <dbReference type="ChEBI" id="CHEBI:49883"/>
    </cofactor>
</comment>
<evidence type="ECO:0000256" key="4">
    <source>
        <dbReference type="ARBA" id="ARBA00022691"/>
    </source>
</evidence>
<dbReference type="AlphaFoldDB" id="A0A0F9NZ55"/>
<evidence type="ECO:0000256" key="7">
    <source>
        <dbReference type="ARBA" id="ARBA00023014"/>
    </source>
</evidence>
<evidence type="ECO:0000256" key="1">
    <source>
        <dbReference type="ARBA" id="ARBA00001966"/>
    </source>
</evidence>
<evidence type="ECO:0000256" key="5">
    <source>
        <dbReference type="ARBA" id="ARBA00022723"/>
    </source>
</evidence>
<dbReference type="SUPFAM" id="SSF102114">
    <property type="entry name" value="Radical SAM enzymes"/>
    <property type="match status" value="1"/>
</dbReference>
<proteinExistence type="predicted"/>
<keyword evidence="3" id="KW-0808">Transferase</keyword>
<dbReference type="InterPro" id="IPR058240">
    <property type="entry name" value="rSAM_sf"/>
</dbReference>
<comment type="caution">
    <text evidence="10">The sequence shown here is derived from an EMBL/GenBank/DDBJ whole genome shotgun (WGS) entry which is preliminary data.</text>
</comment>
<dbReference type="CDD" id="cd02068">
    <property type="entry name" value="radical_SAM_B12_BD"/>
    <property type="match status" value="1"/>
</dbReference>
<dbReference type="SFLD" id="SFLDS00029">
    <property type="entry name" value="Radical_SAM"/>
    <property type="match status" value="1"/>
</dbReference>
<name>A0A0F9NZ55_9ZZZZ</name>
<evidence type="ECO:0000256" key="3">
    <source>
        <dbReference type="ARBA" id="ARBA00022679"/>
    </source>
</evidence>
<protein>
    <submittedName>
        <fullName evidence="10">Uncharacterized protein</fullName>
    </submittedName>
</protein>
<dbReference type="GO" id="GO:0051539">
    <property type="term" value="F:4 iron, 4 sulfur cluster binding"/>
    <property type="evidence" value="ECO:0007669"/>
    <property type="project" value="UniProtKB-KW"/>
</dbReference>
<dbReference type="SFLD" id="SFLDG01082">
    <property type="entry name" value="B12-binding_domain_containing"/>
    <property type="match status" value="1"/>
</dbReference>
<evidence type="ECO:0000259" key="8">
    <source>
        <dbReference type="PROSITE" id="PS51332"/>
    </source>
</evidence>